<evidence type="ECO:0000256" key="4">
    <source>
        <dbReference type="ARBA" id="ARBA00022722"/>
    </source>
</evidence>
<dbReference type="SUPFAM" id="SSF54076">
    <property type="entry name" value="RNase A-like"/>
    <property type="match status" value="1"/>
</dbReference>
<keyword evidence="7" id="KW-1015">Disulfide bond</keyword>
<dbReference type="PROSITE" id="PS00127">
    <property type="entry name" value="RNASE_PANCREATIC"/>
    <property type="match status" value="1"/>
</dbReference>
<dbReference type="InterPro" id="IPR001427">
    <property type="entry name" value="RNaseA"/>
</dbReference>
<keyword evidence="5 8" id="KW-0255">Endonuclease</keyword>
<evidence type="ECO:0000256" key="5">
    <source>
        <dbReference type="ARBA" id="ARBA00022759"/>
    </source>
</evidence>
<evidence type="ECO:0000313" key="11">
    <source>
        <dbReference type="Proteomes" id="UP000261660"/>
    </source>
</evidence>
<dbReference type="GO" id="GO:0005576">
    <property type="term" value="C:extracellular region"/>
    <property type="evidence" value="ECO:0007669"/>
    <property type="project" value="UniProtKB-SubCell"/>
</dbReference>
<dbReference type="Gene3D" id="3.10.130.10">
    <property type="entry name" value="Ribonuclease A-like domain"/>
    <property type="match status" value="1"/>
</dbReference>
<reference evidence="10" key="1">
    <citation type="submission" date="2025-08" db="UniProtKB">
        <authorList>
            <consortium name="Ensembl"/>
        </authorList>
    </citation>
    <scope>IDENTIFICATION</scope>
</reference>
<name>A0A3Q3GQP5_9LABR</name>
<reference evidence="10" key="2">
    <citation type="submission" date="2025-09" db="UniProtKB">
        <authorList>
            <consortium name="Ensembl"/>
        </authorList>
    </citation>
    <scope>IDENTIFICATION</scope>
</reference>
<evidence type="ECO:0000256" key="3">
    <source>
        <dbReference type="ARBA" id="ARBA00022525"/>
    </source>
</evidence>
<dbReference type="GO" id="GO:0050829">
    <property type="term" value="P:defense response to Gram-negative bacterium"/>
    <property type="evidence" value="ECO:0007669"/>
    <property type="project" value="TreeGrafter"/>
</dbReference>
<evidence type="ECO:0000313" key="10">
    <source>
        <dbReference type="Ensembl" id="ENSLBEP00000036462.1"/>
    </source>
</evidence>
<dbReference type="Pfam" id="PF00074">
    <property type="entry name" value="RnaseA"/>
    <property type="match status" value="1"/>
</dbReference>
<dbReference type="GO" id="GO:0004540">
    <property type="term" value="F:RNA nuclease activity"/>
    <property type="evidence" value="ECO:0007669"/>
    <property type="project" value="TreeGrafter"/>
</dbReference>
<dbReference type="GO" id="GO:0001525">
    <property type="term" value="P:angiogenesis"/>
    <property type="evidence" value="ECO:0007669"/>
    <property type="project" value="TreeGrafter"/>
</dbReference>
<dbReference type="InterPro" id="IPR023411">
    <property type="entry name" value="RNaseA_AS"/>
</dbReference>
<feature type="chain" id="PRO_5018379771" description="Ribonuclease A-domain domain-containing protein" evidence="8">
    <location>
        <begin position="19"/>
        <end position="135"/>
    </location>
</feature>
<comment type="subcellular location">
    <subcellularLocation>
        <location evidence="1">Secreted</location>
    </subcellularLocation>
</comment>
<dbReference type="GeneTree" id="ENSGT00940000178371"/>
<dbReference type="InterPro" id="IPR023412">
    <property type="entry name" value="RNaseA_domain"/>
</dbReference>
<dbReference type="Proteomes" id="UP000261660">
    <property type="component" value="Unplaced"/>
</dbReference>
<evidence type="ECO:0000256" key="2">
    <source>
        <dbReference type="ARBA" id="ARBA00005600"/>
    </source>
</evidence>
<dbReference type="InterPro" id="IPR036816">
    <property type="entry name" value="RNaseA-like_dom_sf"/>
</dbReference>
<comment type="similarity">
    <text evidence="2 8">Belongs to the pancreatic ribonuclease family.</text>
</comment>
<dbReference type="GO" id="GO:0050830">
    <property type="term" value="P:defense response to Gram-positive bacterium"/>
    <property type="evidence" value="ECO:0007669"/>
    <property type="project" value="TreeGrafter"/>
</dbReference>
<feature type="domain" description="Ribonuclease A-domain" evidence="9">
    <location>
        <begin position="20"/>
        <end position="132"/>
    </location>
</feature>
<organism evidence="10 11">
    <name type="scientific">Labrus bergylta</name>
    <name type="common">ballan wrasse</name>
    <dbReference type="NCBI Taxonomy" id="56723"/>
    <lineage>
        <taxon>Eukaryota</taxon>
        <taxon>Metazoa</taxon>
        <taxon>Chordata</taxon>
        <taxon>Craniata</taxon>
        <taxon>Vertebrata</taxon>
        <taxon>Euteleostomi</taxon>
        <taxon>Actinopterygii</taxon>
        <taxon>Neopterygii</taxon>
        <taxon>Teleostei</taxon>
        <taxon>Neoteleostei</taxon>
        <taxon>Acanthomorphata</taxon>
        <taxon>Eupercaria</taxon>
        <taxon>Labriformes</taxon>
        <taxon>Labridae</taxon>
        <taxon>Labrus</taxon>
    </lineage>
</organism>
<evidence type="ECO:0000256" key="7">
    <source>
        <dbReference type="ARBA" id="ARBA00023157"/>
    </source>
</evidence>
<dbReference type="GO" id="GO:0004519">
    <property type="term" value="F:endonuclease activity"/>
    <property type="evidence" value="ECO:0007669"/>
    <property type="project" value="UniProtKB-KW"/>
</dbReference>
<dbReference type="SMART" id="SM00092">
    <property type="entry name" value="RNAse_Pc"/>
    <property type="match status" value="1"/>
</dbReference>
<evidence type="ECO:0000256" key="8">
    <source>
        <dbReference type="RuleBase" id="RU000651"/>
    </source>
</evidence>
<dbReference type="PANTHER" id="PTHR11437:SF10">
    <property type="entry name" value="ANGIOGENIN-RELATED"/>
    <property type="match status" value="1"/>
</dbReference>
<dbReference type="InParanoid" id="A0A3Q3GQP5"/>
<feature type="signal peptide" evidence="8">
    <location>
        <begin position="1"/>
        <end position="18"/>
    </location>
</feature>
<keyword evidence="8" id="KW-0732">Signal</keyword>
<evidence type="ECO:0000256" key="6">
    <source>
        <dbReference type="ARBA" id="ARBA00022801"/>
    </source>
</evidence>
<proteinExistence type="inferred from homology"/>
<protein>
    <recommendedName>
        <fullName evidence="9">Ribonuclease A-domain domain-containing protein</fullName>
    </recommendedName>
</protein>
<accession>A0A3Q3GQP5</accession>
<dbReference type="GO" id="GO:0003676">
    <property type="term" value="F:nucleic acid binding"/>
    <property type="evidence" value="ECO:0007669"/>
    <property type="project" value="InterPro"/>
</dbReference>
<evidence type="ECO:0000259" key="9">
    <source>
        <dbReference type="SMART" id="SM00092"/>
    </source>
</evidence>
<dbReference type="GO" id="GO:0016787">
    <property type="term" value="F:hydrolase activity"/>
    <property type="evidence" value="ECO:0007669"/>
    <property type="project" value="UniProtKB-KW"/>
</dbReference>
<dbReference type="PANTHER" id="PTHR11437">
    <property type="entry name" value="RIBONUCLEASE"/>
    <property type="match status" value="1"/>
</dbReference>
<keyword evidence="3" id="KW-0964">Secreted</keyword>
<dbReference type="Ensembl" id="ENSLBET00000037990.1">
    <property type="protein sequence ID" value="ENSLBEP00000036462.1"/>
    <property type="gene ID" value="ENSLBEG00000027293.1"/>
</dbReference>
<keyword evidence="11" id="KW-1185">Reference proteome</keyword>
<keyword evidence="6 8" id="KW-0378">Hydrolase</keyword>
<evidence type="ECO:0000256" key="1">
    <source>
        <dbReference type="ARBA" id="ARBA00004613"/>
    </source>
</evidence>
<dbReference type="AlphaFoldDB" id="A0A3Q3GQP5"/>
<keyword evidence="4 8" id="KW-0540">Nuclease</keyword>
<sequence>MRIQFALLLLLSVLCIDAVEDLRHTMFRNQHVIGKMVVGDCTAKMNDPQKEINNNYCKRLNTFIVGAGQRIRTMCGSKIGTVTSPDTFNTIDCKLQQGSVYPNCVYLRGSAVTRRITVTCVNEYPVHYESFRMTS</sequence>